<dbReference type="InterPro" id="IPR000719">
    <property type="entry name" value="Prot_kinase_dom"/>
</dbReference>
<dbReference type="SUPFAM" id="SSF54495">
    <property type="entry name" value="UBC-like"/>
    <property type="match status" value="1"/>
</dbReference>
<dbReference type="GO" id="GO:0005634">
    <property type="term" value="C:nucleus"/>
    <property type="evidence" value="ECO:0007669"/>
    <property type="project" value="TreeGrafter"/>
</dbReference>
<dbReference type="EMBL" id="NKHZ01000070">
    <property type="protein sequence ID" value="PNS15372.1"/>
    <property type="molecule type" value="Genomic_DNA"/>
</dbReference>
<dbReference type="InterPro" id="IPR011009">
    <property type="entry name" value="Kinase-like_dom_sf"/>
</dbReference>
<dbReference type="GO" id="GO:0005737">
    <property type="term" value="C:cytoplasm"/>
    <property type="evidence" value="ECO:0007669"/>
    <property type="project" value="TreeGrafter"/>
</dbReference>
<dbReference type="Pfam" id="PF12745">
    <property type="entry name" value="HGTP_anticodon2"/>
    <property type="match status" value="1"/>
</dbReference>
<dbReference type="OrthoDB" id="341578at2759"/>
<dbReference type="GO" id="GO:0004694">
    <property type="term" value="F:eukaryotic translation initiation factor 2alpha kinase activity"/>
    <property type="evidence" value="ECO:0007669"/>
    <property type="project" value="InterPro"/>
</dbReference>
<feature type="compositionally biased region" description="Basic and acidic residues" evidence="14">
    <location>
        <begin position="179"/>
        <end position="191"/>
    </location>
</feature>
<dbReference type="InterPro" id="IPR036621">
    <property type="entry name" value="Anticodon-bd_dom_sf"/>
</dbReference>
<dbReference type="CDD" id="cd14012">
    <property type="entry name" value="PK_eIF2AK_GCN2_rpt1"/>
    <property type="match status" value="1"/>
</dbReference>
<comment type="catalytic activity">
    <reaction evidence="9">
        <text>L-seryl-[protein] + ATP = O-phospho-L-seryl-[protein] + ADP + H(+)</text>
        <dbReference type="Rhea" id="RHEA:17989"/>
        <dbReference type="Rhea" id="RHEA-COMP:9863"/>
        <dbReference type="Rhea" id="RHEA-COMP:11604"/>
        <dbReference type="ChEBI" id="CHEBI:15378"/>
        <dbReference type="ChEBI" id="CHEBI:29999"/>
        <dbReference type="ChEBI" id="CHEBI:30616"/>
        <dbReference type="ChEBI" id="CHEBI:83421"/>
        <dbReference type="ChEBI" id="CHEBI:456216"/>
        <dbReference type="EC" id="2.7.11.1"/>
    </reaction>
</comment>
<feature type="region of interest" description="Disordered" evidence="14">
    <location>
        <begin position="1458"/>
        <end position="1488"/>
    </location>
</feature>
<evidence type="ECO:0000313" key="17">
    <source>
        <dbReference type="EMBL" id="PNS15372.1"/>
    </source>
</evidence>
<dbReference type="PIRSF" id="PIRSF000660">
    <property type="entry name" value="Ser/Thr_PK_GCN2"/>
    <property type="match status" value="1"/>
</dbReference>
<dbReference type="STRING" id="2082308.A0A2K1QKB8"/>
<comment type="similarity">
    <text evidence="7">Belongs to the protein kinase superfamily. Ser/Thr protein kinase family. GCN2 subfamily.</text>
</comment>
<dbReference type="PANTHER" id="PTHR11042">
    <property type="entry name" value="EUKARYOTIC TRANSLATION INITIATION FACTOR 2-ALPHA KINASE EIF2-ALPHA KINASE -RELATED"/>
    <property type="match status" value="1"/>
</dbReference>
<dbReference type="InterPro" id="IPR050339">
    <property type="entry name" value="CC_SR_Kinase"/>
</dbReference>
<dbReference type="SMART" id="SM00220">
    <property type="entry name" value="S_TKc"/>
    <property type="match status" value="1"/>
</dbReference>
<dbReference type="Gene3D" id="3.30.930.10">
    <property type="entry name" value="Bira Bifunctional Protein, Domain 2"/>
    <property type="match status" value="1"/>
</dbReference>
<feature type="active site" description="Proton acceptor" evidence="10">
    <location>
        <position position="810"/>
    </location>
</feature>
<evidence type="ECO:0000256" key="4">
    <source>
        <dbReference type="ARBA" id="ARBA00022741"/>
    </source>
</evidence>
<accession>A0A2K1QKB8</accession>
<dbReference type="SMART" id="SM00591">
    <property type="entry name" value="RWD"/>
    <property type="match status" value="1"/>
</dbReference>
<dbReference type="InterPro" id="IPR017441">
    <property type="entry name" value="Protein_kinase_ATP_BS"/>
</dbReference>
<feature type="compositionally biased region" description="Acidic residues" evidence="14">
    <location>
        <begin position="689"/>
        <end position="702"/>
    </location>
</feature>
<dbReference type="Pfam" id="PF13393">
    <property type="entry name" value="tRNA-synt_His"/>
    <property type="match status" value="1"/>
</dbReference>
<keyword evidence="13" id="KW-0175">Coiled coil</keyword>
<evidence type="ECO:0000256" key="10">
    <source>
        <dbReference type="PIRSR" id="PIRSR000660-1"/>
    </source>
</evidence>
<feature type="domain" description="Protein kinase" evidence="15">
    <location>
        <begin position="572"/>
        <end position="963"/>
    </location>
</feature>
<gene>
    <name evidence="17" type="ORF">CAC42_631</name>
</gene>
<dbReference type="Pfam" id="PF05773">
    <property type="entry name" value="RWD"/>
    <property type="match status" value="1"/>
</dbReference>
<dbReference type="PROSITE" id="PS00108">
    <property type="entry name" value="PROTEIN_KINASE_ST"/>
    <property type="match status" value="1"/>
</dbReference>
<dbReference type="InterPro" id="IPR016135">
    <property type="entry name" value="UBQ-conjugating_enzyme/RWD"/>
</dbReference>
<dbReference type="CDD" id="cd23823">
    <property type="entry name" value="RWD_GCN2"/>
    <property type="match status" value="1"/>
</dbReference>
<evidence type="ECO:0000256" key="5">
    <source>
        <dbReference type="ARBA" id="ARBA00022777"/>
    </source>
</evidence>
<dbReference type="InterPro" id="IPR041715">
    <property type="entry name" value="HisRS-like_core"/>
</dbReference>
<dbReference type="Proteomes" id="UP000243797">
    <property type="component" value="Unassembled WGS sequence"/>
</dbReference>
<feature type="region of interest" description="Disordered" evidence="14">
    <location>
        <begin position="172"/>
        <end position="191"/>
    </location>
</feature>
<keyword evidence="3" id="KW-0808">Transferase</keyword>
<feature type="region of interest" description="Disordered" evidence="14">
    <location>
        <begin position="686"/>
        <end position="752"/>
    </location>
</feature>
<evidence type="ECO:0000259" key="15">
    <source>
        <dbReference type="PROSITE" id="PS50011"/>
    </source>
</evidence>
<keyword evidence="4 11" id="KW-0547">Nucleotide-binding</keyword>
<evidence type="ECO:0000256" key="13">
    <source>
        <dbReference type="SAM" id="Coils"/>
    </source>
</evidence>
<evidence type="ECO:0000256" key="11">
    <source>
        <dbReference type="PIRSR" id="PIRSR000660-2"/>
    </source>
</evidence>
<dbReference type="InterPro" id="IPR045864">
    <property type="entry name" value="aa-tRNA-synth_II/BPL/LPL"/>
</dbReference>
<dbReference type="PANTHER" id="PTHR11042:SF136">
    <property type="entry name" value="EIF-2-ALPHA KINASE GCN2"/>
    <property type="match status" value="1"/>
</dbReference>
<feature type="binding site" evidence="12">
    <location>
        <position position="602"/>
    </location>
    <ligand>
        <name>ATP</name>
        <dbReference type="ChEBI" id="CHEBI:30616"/>
    </ligand>
</feature>
<reference evidence="17 18" key="1">
    <citation type="submission" date="2017-06" db="EMBL/GenBank/DDBJ databases">
        <title>Draft genome sequence of a variant of Elsinoe murrayae.</title>
        <authorList>
            <person name="Cheng Q."/>
        </authorList>
    </citation>
    <scope>NUCLEOTIDE SEQUENCE [LARGE SCALE GENOMIC DNA]</scope>
    <source>
        <strain evidence="17 18">CQ-2017a</strain>
    </source>
</reference>
<comment type="caution">
    <text evidence="17">The sequence shown here is derived from an EMBL/GenBank/DDBJ whole genome shotgun (WGS) entry which is preliminary data.</text>
</comment>
<dbReference type="GO" id="GO:0009893">
    <property type="term" value="P:positive regulation of metabolic process"/>
    <property type="evidence" value="ECO:0007669"/>
    <property type="project" value="UniProtKB-ARBA"/>
</dbReference>
<sequence>MAPKTPKSVHKKGEVAKTKAHAIPAVSSPTIDYAEVQQDEMQALEAIYMEDFEEVEVKSAWSKTSDRAFRIKIKSFSDDATHVTLLVKLTATYPRTAPLLDIQGLDKLHERTQARINRVLKQKPSEMLGEVMIYSIAEDIQEALEDAVQAKASGTLPSLEDERALREAAAQVQEEAEHEAERKRQEAAKAEEERALQELVLQELQRREARQIPHTPLREEPSRDIATTEEIKFDEPIELAMADGTTTFEQVQIVSRLTRDATTEEFLARPTGHLDTVFKLRRVTIAQAASATAFRDNLAALEEELEALKKSRHANVNRIYAFKLERKVIGGHNAQLGWILSILSELSNRGSLDELLEDGQVISLERARQWSLDLLDALEFLHRNGIIHKQINPNNIRLYRTDTGLTTPQLSGTSYNHRLDLLVSGTNGKSTPALWQAPESRQQPTLISRKVDIWDFGVVVLQMLLGRDIISSFDSPASLLAEMEFSGSFDDLLHKFFARDSSKRPSAFELVASDFFRNTAPVLMAEQTKSQRMSHSALSSDVRRPATRRSRHSSTGASDAAGVNVGRYNADFTELHRLGRGGFGEVVKARHKTDGGIYAVKKIKSESMAQLEQILMEVMLLHRLNHPNVVRYYSAWVERAEDAHSASSYDSTEQTEGTPSIGNANIQFGFSSRGLDFVSSSGYKNIQFGDDDDEDESEEDESSNGVEFTESSSPLAARHINGHRSDEVAVAEATDDETTDEPRRLLKPRSLSQRHSPSTLYMYMELCERKTLRDLIMRGIQNRPDDGWRMLHQILEGLAHIHGHGIIHRDLKPDNIFIDNEGNPKIGDFGLATTTRTTESSRILSSQQTGGDMTRSVGTALYVAPELQSKSSTNYNDKVDMYSLGIIFFEMCYPLPTAMERDKVIRQIRQRQHQLPEALLTPEKSVQGSIILSLISHTPSERPSSAELLRSGKVPTQIEDETIRTILVKLSDSGSPYFQKIMASLFAQSQDQRIRSIAWDAKDEHTKPLTEEHLRVRSIARTVTEAVFRRHGAEEVQRTQIFPRSSLYSQGTVFQLLDTSGSLLQLPYDLTLPYARQLGGESPSVCRTYTFGQVVREPPAGGPPRSHGEVDFDIVTSSEEGTVVYDAEIIKVVDEIIDEVPALEKSQMVYHLNHADILNAILDHCRVESSDRLAVKEILSKLNIHMLDWQKISAELRSPLLGIASTVLDELSQFDIRDSVDKVERRLAALLESSPQQLARIRPSFEYLRSVIQTLNSLDVRRPIYICPLACHNEKFYTGGLLFQSVNNKRNRSVFAAGGRYDSLILAHRQPSIPSMLPSPRAVGVNIGWDGLVASSARHQASLQAPSKFKAASADSADPIWSTRRCEVLVTYTDSAIIATMCARVLSTLWAADLSAELAASSSDIDALLSRQKTTTHAFLITLKHDSASTIRIRNTVNDTDSDVALTQLVSHIRSELRERDSALRKNRGPPSLPRSGPAGGSVPDASPGEVQVLMAQHRSKKSNKYAIVSAAHAQWATKCEGLKGAPIVAVETRDEVLEAIGGTRLSDAESWRRVVQGVGVSERGYIGQVQGLLEEWRGKWKGGEGGREVGLYNFRSGGVVYYDVGL</sequence>
<dbReference type="Gene3D" id="3.30.200.20">
    <property type="entry name" value="Phosphorylase Kinase, domain 1"/>
    <property type="match status" value="1"/>
</dbReference>
<evidence type="ECO:0000256" key="14">
    <source>
        <dbReference type="SAM" id="MobiDB-lite"/>
    </source>
</evidence>
<feature type="binding site" evidence="11">
    <location>
        <begin position="578"/>
        <end position="586"/>
    </location>
    <ligand>
        <name>ATP</name>
        <dbReference type="ChEBI" id="CHEBI:30616"/>
    </ligand>
</feature>
<dbReference type="SUPFAM" id="SSF55681">
    <property type="entry name" value="Class II aaRS and biotin synthetases"/>
    <property type="match status" value="1"/>
</dbReference>
<feature type="compositionally biased region" description="Polar residues" evidence="14">
    <location>
        <begin position="527"/>
        <end position="539"/>
    </location>
</feature>
<evidence type="ECO:0000313" key="18">
    <source>
        <dbReference type="Proteomes" id="UP000243797"/>
    </source>
</evidence>
<comment type="catalytic activity">
    <reaction evidence="8">
        <text>L-threonyl-[protein] + ATP = O-phospho-L-threonyl-[protein] + ADP + H(+)</text>
        <dbReference type="Rhea" id="RHEA:46608"/>
        <dbReference type="Rhea" id="RHEA-COMP:11060"/>
        <dbReference type="Rhea" id="RHEA-COMP:11605"/>
        <dbReference type="ChEBI" id="CHEBI:15378"/>
        <dbReference type="ChEBI" id="CHEBI:30013"/>
        <dbReference type="ChEBI" id="CHEBI:30616"/>
        <dbReference type="ChEBI" id="CHEBI:61977"/>
        <dbReference type="ChEBI" id="CHEBI:456216"/>
        <dbReference type="EC" id="2.7.11.1"/>
    </reaction>
</comment>
<dbReference type="InterPro" id="IPR006575">
    <property type="entry name" value="RWD_dom"/>
</dbReference>
<dbReference type="FunFam" id="3.10.110.10:FF:000050">
    <property type="entry name" value="eIF-2-alpha kinase GCN2"/>
    <property type="match status" value="1"/>
</dbReference>
<evidence type="ECO:0000256" key="2">
    <source>
        <dbReference type="ARBA" id="ARBA00022527"/>
    </source>
</evidence>
<dbReference type="PROSITE" id="PS50011">
    <property type="entry name" value="PROTEIN_KINASE_DOM"/>
    <property type="match status" value="2"/>
</dbReference>
<dbReference type="Pfam" id="PF00069">
    <property type="entry name" value="Pkinase"/>
    <property type="match status" value="3"/>
</dbReference>
<dbReference type="PROSITE" id="PS00107">
    <property type="entry name" value="PROTEIN_KINASE_ATP"/>
    <property type="match status" value="1"/>
</dbReference>
<proteinExistence type="inferred from homology"/>
<evidence type="ECO:0000256" key="3">
    <source>
        <dbReference type="ARBA" id="ARBA00022679"/>
    </source>
</evidence>
<dbReference type="InParanoid" id="A0A2K1QKB8"/>
<dbReference type="InterPro" id="IPR008271">
    <property type="entry name" value="Ser/Thr_kinase_AS"/>
</dbReference>
<dbReference type="GO" id="GO:0000077">
    <property type="term" value="P:DNA damage checkpoint signaling"/>
    <property type="evidence" value="ECO:0007669"/>
    <property type="project" value="InterPro"/>
</dbReference>
<feature type="region of interest" description="Disordered" evidence="14">
    <location>
        <begin position="527"/>
        <end position="561"/>
    </location>
</feature>
<name>A0A2K1QKB8_9PEZI</name>
<dbReference type="PROSITE" id="PS50908">
    <property type="entry name" value="RWD"/>
    <property type="match status" value="1"/>
</dbReference>
<dbReference type="CDD" id="cd14046">
    <property type="entry name" value="STKc_EIF2AK4_GCN2_rpt2"/>
    <property type="match status" value="1"/>
</dbReference>
<keyword evidence="6 11" id="KW-0067">ATP-binding</keyword>
<feature type="domain" description="RWD" evidence="16">
    <location>
        <begin position="39"/>
        <end position="147"/>
    </location>
</feature>
<dbReference type="InterPro" id="IPR024435">
    <property type="entry name" value="HisRS-related_dom"/>
</dbReference>
<organism evidence="17 18">
    <name type="scientific">Sphaceloma murrayae</name>
    <dbReference type="NCBI Taxonomy" id="2082308"/>
    <lineage>
        <taxon>Eukaryota</taxon>
        <taxon>Fungi</taxon>
        <taxon>Dikarya</taxon>
        <taxon>Ascomycota</taxon>
        <taxon>Pezizomycotina</taxon>
        <taxon>Dothideomycetes</taxon>
        <taxon>Dothideomycetidae</taxon>
        <taxon>Myriangiales</taxon>
        <taxon>Elsinoaceae</taxon>
        <taxon>Sphaceloma</taxon>
    </lineage>
</organism>
<evidence type="ECO:0000256" key="12">
    <source>
        <dbReference type="PROSITE-ProRule" id="PRU10141"/>
    </source>
</evidence>
<dbReference type="Gene3D" id="3.10.110.10">
    <property type="entry name" value="Ubiquitin Conjugating Enzyme"/>
    <property type="match status" value="1"/>
</dbReference>
<dbReference type="Gene3D" id="3.40.50.800">
    <property type="entry name" value="Anticodon-binding domain"/>
    <property type="match status" value="1"/>
</dbReference>
<dbReference type="GO" id="GO:0005524">
    <property type="term" value="F:ATP binding"/>
    <property type="evidence" value="ECO:0007669"/>
    <property type="project" value="UniProtKB-UniRule"/>
</dbReference>
<dbReference type="SUPFAM" id="SSF56112">
    <property type="entry name" value="Protein kinase-like (PK-like)"/>
    <property type="match status" value="2"/>
</dbReference>
<dbReference type="FunCoup" id="A0A2K1QKB8">
    <property type="interactions" value="806"/>
</dbReference>
<evidence type="ECO:0000259" key="16">
    <source>
        <dbReference type="PROSITE" id="PS50908"/>
    </source>
</evidence>
<dbReference type="InterPro" id="IPR016255">
    <property type="entry name" value="Gcn2"/>
</dbReference>
<evidence type="ECO:0000256" key="8">
    <source>
        <dbReference type="ARBA" id="ARBA00047899"/>
    </source>
</evidence>
<evidence type="ECO:0000256" key="7">
    <source>
        <dbReference type="ARBA" id="ARBA00037982"/>
    </source>
</evidence>
<keyword evidence="5" id="KW-0418">Kinase</keyword>
<protein>
    <recommendedName>
        <fullName evidence="1">non-specific serine/threonine protein kinase</fullName>
        <ecNumber evidence="1">2.7.11.1</ecNumber>
    </recommendedName>
</protein>
<dbReference type="EC" id="2.7.11.1" evidence="1"/>
<evidence type="ECO:0000256" key="1">
    <source>
        <dbReference type="ARBA" id="ARBA00012513"/>
    </source>
</evidence>
<feature type="coiled-coil region" evidence="13">
    <location>
        <begin position="291"/>
        <end position="318"/>
    </location>
</feature>
<evidence type="ECO:0000256" key="6">
    <source>
        <dbReference type="ARBA" id="ARBA00022840"/>
    </source>
</evidence>
<feature type="domain" description="Protein kinase" evidence="15">
    <location>
        <begin position="237"/>
        <end position="516"/>
    </location>
</feature>
<feature type="compositionally biased region" description="Polar residues" evidence="14">
    <location>
        <begin position="704"/>
        <end position="714"/>
    </location>
</feature>
<keyword evidence="2" id="KW-0723">Serine/threonine-protein kinase</keyword>
<evidence type="ECO:0000256" key="9">
    <source>
        <dbReference type="ARBA" id="ARBA00048679"/>
    </source>
</evidence>
<feature type="binding site" evidence="11">
    <location>
        <position position="601"/>
    </location>
    <ligand>
        <name>ATP</name>
        <dbReference type="ChEBI" id="CHEBI:30616"/>
    </ligand>
</feature>
<keyword evidence="18" id="KW-1185">Reference proteome</keyword>
<dbReference type="Gene3D" id="1.10.510.10">
    <property type="entry name" value="Transferase(Phosphotransferase) domain 1"/>
    <property type="match status" value="2"/>
</dbReference>